<keyword evidence="8" id="KW-0408">Iron</keyword>
<dbReference type="RefSeq" id="WP_400878154.1">
    <property type="nucleotide sequence ID" value="NZ_JBIWXY010000001.1"/>
</dbReference>
<evidence type="ECO:0000256" key="15">
    <source>
        <dbReference type="RuleBase" id="RU003357"/>
    </source>
</evidence>
<keyword evidence="11 14" id="KW-0472">Membrane</keyword>
<keyword evidence="3 14" id="KW-0813">Transport</keyword>
<protein>
    <submittedName>
        <fullName evidence="19">TonB-dependent siderophore receptor</fullName>
    </submittedName>
</protein>
<sequence length="717" mass="78874">MFKQALLVGSCACAQLVIGVSTAEEATGQDQLPEISVKTQRDEQSTTTPFKGYKASTAQTATKTNAKLIETPQSITVVGSEQIRDQGAQSVTEALRSVAGVDAGQYGRRGQDDFTIRGFTQSEFVLRDGMRMFLDQAWGQTEVFGLERVEVLKGPASVLYGQSAPGGLVNLVSKRPTDKPIAQIGVGYGNYQQKQLSADFSDSLNESGSLRYRLVAISSASDDQVDYADRQRTYVAPSLTWDISDKTSLTLLSSYQKSQYVSIRGLPAAGTVLPNVNGRISFSRYVGVPGMDKIMTEQTLLGYELTHAFNNNTKFKQSVRYNTFNLDGSWAMGTGNFSSTQTNWNRQRAIREIDEQSLATDNQIATEFQTAALHHQVLLGFDSLHINSSREKFGTRSLTALNLYNPNNSNVAVGNFTPTASGHQGSDELSQYGFYLQDQIKFGDGWNAVLGLRRDETSLLQKRPLQTTAATRRSKTDPGATSGRAGLLYEFSSGFAPYISYSESFMPELGVTEDGAQLKPVTGKQREAGIKYESPNQRFGANFALYEIKMENAGYNDNNGFRVQVGEQRNRGFEFDITGKLTDKFNIVATYTYIDAEITKAGPRLADQATLGKRPILIPKNIANIWATYDLTSWIPGLTIGAGARYNGEKAGDANNTYTVPDYTVFDAAIYYHTGPWRLALNGRNLSDKRYISGCNGNACYPGDPRMVMFTANYNFK</sequence>
<evidence type="ECO:0000256" key="3">
    <source>
        <dbReference type="ARBA" id="ARBA00022448"/>
    </source>
</evidence>
<keyword evidence="7" id="KW-0732">Signal</keyword>
<dbReference type="InterPro" id="IPR036942">
    <property type="entry name" value="Beta-barrel_TonB_sf"/>
</dbReference>
<evidence type="ECO:0000256" key="16">
    <source>
        <dbReference type="SAM" id="MobiDB-lite"/>
    </source>
</evidence>
<evidence type="ECO:0000256" key="12">
    <source>
        <dbReference type="ARBA" id="ARBA00023170"/>
    </source>
</evidence>
<gene>
    <name evidence="19" type="ORF">ACIKP9_01090</name>
</gene>
<evidence type="ECO:0000256" key="7">
    <source>
        <dbReference type="ARBA" id="ARBA00022729"/>
    </source>
</evidence>
<organism evidence="19 20">
    <name type="scientific">Methylobacillus methanolivorans</name>
    <dbReference type="NCBI Taxonomy" id="1848927"/>
    <lineage>
        <taxon>Bacteria</taxon>
        <taxon>Pseudomonadati</taxon>
        <taxon>Pseudomonadota</taxon>
        <taxon>Betaproteobacteria</taxon>
        <taxon>Nitrosomonadales</taxon>
        <taxon>Methylophilaceae</taxon>
        <taxon>Methylobacillus</taxon>
    </lineage>
</organism>
<dbReference type="EMBL" id="JBIWXY010000001">
    <property type="protein sequence ID" value="MFJ5444816.1"/>
    <property type="molecule type" value="Genomic_DNA"/>
</dbReference>
<dbReference type="Gene3D" id="2.170.130.10">
    <property type="entry name" value="TonB-dependent receptor, plug domain"/>
    <property type="match status" value="1"/>
</dbReference>
<dbReference type="InterPro" id="IPR012910">
    <property type="entry name" value="Plug_dom"/>
</dbReference>
<evidence type="ECO:0000259" key="17">
    <source>
        <dbReference type="Pfam" id="PF00593"/>
    </source>
</evidence>
<feature type="domain" description="TonB-dependent receptor-like beta-barrel" evidence="17">
    <location>
        <begin position="240"/>
        <end position="686"/>
    </location>
</feature>
<keyword evidence="20" id="KW-1185">Reference proteome</keyword>
<dbReference type="Proteomes" id="UP001617669">
    <property type="component" value="Unassembled WGS sequence"/>
</dbReference>
<keyword evidence="4 14" id="KW-1134">Transmembrane beta strand</keyword>
<dbReference type="PANTHER" id="PTHR32552">
    <property type="entry name" value="FERRICHROME IRON RECEPTOR-RELATED"/>
    <property type="match status" value="1"/>
</dbReference>
<keyword evidence="12 19" id="KW-0675">Receptor</keyword>
<dbReference type="InterPro" id="IPR037066">
    <property type="entry name" value="Plug_dom_sf"/>
</dbReference>
<dbReference type="Pfam" id="PF07715">
    <property type="entry name" value="Plug"/>
    <property type="match status" value="1"/>
</dbReference>
<feature type="region of interest" description="Disordered" evidence="16">
    <location>
        <begin position="462"/>
        <end position="481"/>
    </location>
</feature>
<dbReference type="PROSITE" id="PS52016">
    <property type="entry name" value="TONB_DEPENDENT_REC_3"/>
    <property type="match status" value="1"/>
</dbReference>
<dbReference type="InterPro" id="IPR039426">
    <property type="entry name" value="TonB-dep_rcpt-like"/>
</dbReference>
<evidence type="ECO:0000256" key="11">
    <source>
        <dbReference type="ARBA" id="ARBA00023136"/>
    </source>
</evidence>
<dbReference type="CDD" id="cd01347">
    <property type="entry name" value="ligand_gated_channel"/>
    <property type="match status" value="1"/>
</dbReference>
<evidence type="ECO:0000256" key="1">
    <source>
        <dbReference type="ARBA" id="ARBA00004571"/>
    </source>
</evidence>
<name>A0ABW8GHG4_9PROT</name>
<evidence type="ECO:0000256" key="6">
    <source>
        <dbReference type="ARBA" id="ARBA00022692"/>
    </source>
</evidence>
<dbReference type="PANTHER" id="PTHR32552:SF68">
    <property type="entry name" value="FERRICHROME OUTER MEMBRANE TRANSPORTER_PHAGE RECEPTOR"/>
    <property type="match status" value="1"/>
</dbReference>
<feature type="domain" description="TonB-dependent receptor plug" evidence="18">
    <location>
        <begin position="68"/>
        <end position="167"/>
    </location>
</feature>
<evidence type="ECO:0000256" key="4">
    <source>
        <dbReference type="ARBA" id="ARBA00022452"/>
    </source>
</evidence>
<keyword evidence="10 15" id="KW-0798">TonB box</keyword>
<accession>A0ABW8GHG4</accession>
<comment type="subcellular location">
    <subcellularLocation>
        <location evidence="1 14">Cell outer membrane</location>
        <topology evidence="1 14">Multi-pass membrane protein</topology>
    </subcellularLocation>
</comment>
<dbReference type="Pfam" id="PF00593">
    <property type="entry name" value="TonB_dep_Rec_b-barrel"/>
    <property type="match status" value="1"/>
</dbReference>
<comment type="similarity">
    <text evidence="2 14 15">Belongs to the TonB-dependent receptor family.</text>
</comment>
<dbReference type="SUPFAM" id="SSF56935">
    <property type="entry name" value="Porins"/>
    <property type="match status" value="1"/>
</dbReference>
<evidence type="ECO:0000313" key="19">
    <source>
        <dbReference type="EMBL" id="MFJ5444816.1"/>
    </source>
</evidence>
<evidence type="ECO:0000256" key="14">
    <source>
        <dbReference type="PROSITE-ProRule" id="PRU01360"/>
    </source>
</evidence>
<evidence type="ECO:0000256" key="9">
    <source>
        <dbReference type="ARBA" id="ARBA00023065"/>
    </source>
</evidence>
<evidence type="ECO:0000259" key="18">
    <source>
        <dbReference type="Pfam" id="PF07715"/>
    </source>
</evidence>
<evidence type="ECO:0000256" key="5">
    <source>
        <dbReference type="ARBA" id="ARBA00022496"/>
    </source>
</evidence>
<dbReference type="InterPro" id="IPR010105">
    <property type="entry name" value="TonB_sidphr_rcpt"/>
</dbReference>
<keyword evidence="6 14" id="KW-0812">Transmembrane</keyword>
<feature type="compositionally biased region" description="Polar residues" evidence="16">
    <location>
        <begin position="462"/>
        <end position="471"/>
    </location>
</feature>
<keyword evidence="9" id="KW-0406">Ion transport</keyword>
<comment type="caution">
    <text evidence="19">The sequence shown here is derived from an EMBL/GenBank/DDBJ whole genome shotgun (WGS) entry which is preliminary data.</text>
</comment>
<evidence type="ECO:0000313" key="20">
    <source>
        <dbReference type="Proteomes" id="UP001617669"/>
    </source>
</evidence>
<dbReference type="InterPro" id="IPR000531">
    <property type="entry name" value="Beta-barrel_TonB"/>
</dbReference>
<dbReference type="Gene3D" id="2.40.170.20">
    <property type="entry name" value="TonB-dependent receptor, beta-barrel domain"/>
    <property type="match status" value="1"/>
</dbReference>
<reference evidence="19 20" key="1">
    <citation type="submission" date="2024-11" db="EMBL/GenBank/DDBJ databases">
        <authorList>
            <person name="Kaparullina E.N."/>
            <person name="Delegan Y.A."/>
            <person name="Doronina N.V."/>
        </authorList>
    </citation>
    <scope>NUCLEOTIDE SEQUENCE [LARGE SCALE GENOMIC DNA]</scope>
    <source>
        <strain evidence="19 20">7sh_L</strain>
    </source>
</reference>
<evidence type="ECO:0000256" key="2">
    <source>
        <dbReference type="ARBA" id="ARBA00009810"/>
    </source>
</evidence>
<proteinExistence type="inferred from homology"/>
<dbReference type="NCBIfam" id="TIGR01783">
    <property type="entry name" value="TonB-siderophor"/>
    <property type="match status" value="1"/>
</dbReference>
<keyword evidence="13 14" id="KW-0998">Cell outer membrane</keyword>
<evidence type="ECO:0000256" key="8">
    <source>
        <dbReference type="ARBA" id="ARBA00023004"/>
    </source>
</evidence>
<evidence type="ECO:0000256" key="13">
    <source>
        <dbReference type="ARBA" id="ARBA00023237"/>
    </source>
</evidence>
<evidence type="ECO:0000256" key="10">
    <source>
        <dbReference type="ARBA" id="ARBA00023077"/>
    </source>
</evidence>
<keyword evidence="5" id="KW-0410">Iron transport</keyword>